<gene>
    <name evidence="2" type="ORF">GJR99_10725</name>
</gene>
<keyword evidence="3" id="KW-1185">Reference proteome</keyword>
<keyword evidence="1" id="KW-0472">Membrane</keyword>
<proteinExistence type="predicted"/>
<keyword evidence="1" id="KW-0812">Transmembrane</keyword>
<keyword evidence="1" id="KW-1133">Transmembrane helix</keyword>
<sequence length="138" mass="15438">MSSLDILRERGVGGFAHEHPLQFGLALGVILGGFALLNGGSFLTAFIWFFGIGSLIAVVYSYTMDFLSAARGRPNSQPLEDDTDPERALYELRERYARGQLTDEAFEDQVERLLETETLDSARGYASRRETERERAEA</sequence>
<dbReference type="AlphaFoldDB" id="A0A6A8G907"/>
<accession>A0A6A8G907</accession>
<protein>
    <submittedName>
        <fullName evidence="2">SHOCT domain-containing protein</fullName>
    </submittedName>
</protein>
<evidence type="ECO:0000256" key="1">
    <source>
        <dbReference type="SAM" id="Phobius"/>
    </source>
</evidence>
<feature type="transmembrane region" description="Helical" evidence="1">
    <location>
        <begin position="21"/>
        <end position="39"/>
    </location>
</feature>
<reference evidence="2 3" key="1">
    <citation type="submission" date="2019-11" db="EMBL/GenBank/DDBJ databases">
        <title>Whole genome sequence of Haloferax sp. MBLA0078.</title>
        <authorList>
            <person name="Seo M.-J."/>
            <person name="Cho E.-S."/>
        </authorList>
    </citation>
    <scope>NUCLEOTIDE SEQUENCE [LARGE SCALE GENOMIC DNA]</scope>
    <source>
        <strain evidence="2 3">MBLA0078</strain>
    </source>
</reference>
<comment type="caution">
    <text evidence="2">The sequence shown here is derived from an EMBL/GenBank/DDBJ whole genome shotgun (WGS) entry which is preliminary data.</text>
</comment>
<evidence type="ECO:0000313" key="2">
    <source>
        <dbReference type="EMBL" id="MRW97042.1"/>
    </source>
</evidence>
<dbReference type="RefSeq" id="WP_151112001.1">
    <property type="nucleotide sequence ID" value="NZ_WKJQ01000001.1"/>
</dbReference>
<feature type="transmembrane region" description="Helical" evidence="1">
    <location>
        <begin position="45"/>
        <end position="63"/>
    </location>
</feature>
<dbReference type="Proteomes" id="UP000443423">
    <property type="component" value="Unassembled WGS sequence"/>
</dbReference>
<dbReference type="EMBL" id="WKJQ01000001">
    <property type="protein sequence ID" value="MRW97042.1"/>
    <property type="molecule type" value="Genomic_DNA"/>
</dbReference>
<name>A0A6A8G907_9EURY</name>
<organism evidence="2 3">
    <name type="scientific">Haloferax marinum</name>
    <dbReference type="NCBI Taxonomy" id="2666143"/>
    <lineage>
        <taxon>Archaea</taxon>
        <taxon>Methanobacteriati</taxon>
        <taxon>Methanobacteriota</taxon>
        <taxon>Stenosarchaea group</taxon>
        <taxon>Halobacteria</taxon>
        <taxon>Halobacteriales</taxon>
        <taxon>Haloferacaceae</taxon>
        <taxon>Haloferax</taxon>
    </lineage>
</organism>
<dbReference type="OrthoDB" id="178074at2157"/>
<evidence type="ECO:0000313" key="3">
    <source>
        <dbReference type="Proteomes" id="UP000443423"/>
    </source>
</evidence>